<dbReference type="InterPro" id="IPR020349">
    <property type="entry name" value="Uncharacterised_14.7kDa"/>
</dbReference>
<evidence type="ECO:0000313" key="3">
    <source>
        <dbReference type="Proteomes" id="UP001193501"/>
    </source>
</evidence>
<feature type="chain" id="PRO_5042176876" description="DUF5333 domain-containing protein" evidence="1">
    <location>
        <begin position="19"/>
        <end position="132"/>
    </location>
</feature>
<evidence type="ECO:0000313" key="2">
    <source>
        <dbReference type="EMBL" id="NBZ87539.1"/>
    </source>
</evidence>
<dbReference type="Pfam" id="PF17267">
    <property type="entry name" value="DUF5333"/>
    <property type="match status" value="1"/>
</dbReference>
<evidence type="ECO:0008006" key="4">
    <source>
        <dbReference type="Google" id="ProtNLM"/>
    </source>
</evidence>
<name>A0AAE4YC67_9RHOB</name>
<sequence>MRSLTLALILSLSAPAFAESKIAADAHVTDVLLAARVGDVIRNTCPSISARMFVVLGAMSDLKAYAIAQGYSEAEVKAFLKDPAEKARIKALAASYLAKAGAKEGDVESYCVAGRAEIAAGTLAGSLLRSSQ</sequence>
<protein>
    <recommendedName>
        <fullName evidence="4">DUF5333 domain-containing protein</fullName>
    </recommendedName>
</protein>
<keyword evidence="3" id="KW-1185">Reference proteome</keyword>
<organism evidence="2 3">
    <name type="scientific">Stagnihabitans tardus</name>
    <dbReference type="NCBI Taxonomy" id="2699202"/>
    <lineage>
        <taxon>Bacteria</taxon>
        <taxon>Pseudomonadati</taxon>
        <taxon>Pseudomonadota</taxon>
        <taxon>Alphaproteobacteria</taxon>
        <taxon>Rhodobacterales</taxon>
        <taxon>Paracoccaceae</taxon>
        <taxon>Stagnihabitans</taxon>
    </lineage>
</organism>
<gene>
    <name evidence="2" type="ORF">GV832_08095</name>
</gene>
<proteinExistence type="predicted"/>
<comment type="caution">
    <text evidence="2">The sequence shown here is derived from an EMBL/GenBank/DDBJ whole genome shotgun (WGS) entry which is preliminary data.</text>
</comment>
<evidence type="ECO:0000256" key="1">
    <source>
        <dbReference type="SAM" id="SignalP"/>
    </source>
</evidence>
<keyword evidence="1" id="KW-0732">Signal</keyword>
<accession>A0AAE4YC67</accession>
<reference evidence="2" key="1">
    <citation type="submission" date="2020-01" db="EMBL/GenBank/DDBJ databases">
        <authorList>
            <person name="Chen W.-M."/>
        </authorList>
    </citation>
    <scope>NUCLEOTIDE SEQUENCE</scope>
    <source>
        <strain evidence="2">CYK-10</strain>
    </source>
</reference>
<dbReference type="Proteomes" id="UP001193501">
    <property type="component" value="Unassembled WGS sequence"/>
</dbReference>
<dbReference type="EMBL" id="JAABNR010000006">
    <property type="protein sequence ID" value="NBZ87539.1"/>
    <property type="molecule type" value="Genomic_DNA"/>
</dbReference>
<dbReference type="AlphaFoldDB" id="A0AAE4YC67"/>
<feature type="signal peptide" evidence="1">
    <location>
        <begin position="1"/>
        <end position="18"/>
    </location>
</feature>
<dbReference type="RefSeq" id="WP_168774345.1">
    <property type="nucleotide sequence ID" value="NZ_JAABNR010000006.1"/>
</dbReference>